<evidence type="ECO:0000313" key="13">
    <source>
        <dbReference type="EMBL" id="CAL1676389.1"/>
    </source>
</evidence>
<dbReference type="Pfam" id="PF02949">
    <property type="entry name" value="7tm_6"/>
    <property type="match status" value="1"/>
</dbReference>
<dbReference type="GO" id="GO:0004984">
    <property type="term" value="F:olfactory receptor activity"/>
    <property type="evidence" value="ECO:0007669"/>
    <property type="project" value="InterPro"/>
</dbReference>
<proteinExistence type="inferred from homology"/>
<accession>A0AAV2N9C5</accession>
<keyword evidence="8" id="KW-0807">Transducer</keyword>
<evidence type="ECO:0000256" key="10">
    <source>
        <dbReference type="ARBA" id="ARBA00037946"/>
    </source>
</evidence>
<evidence type="ECO:0000256" key="9">
    <source>
        <dbReference type="ARBA" id="ARBA00037764"/>
    </source>
</evidence>
<feature type="transmembrane region" description="Helical" evidence="12">
    <location>
        <begin position="152"/>
        <end position="183"/>
    </location>
</feature>
<keyword evidence="2" id="KW-0716">Sensory transduction</keyword>
<reference evidence="13" key="1">
    <citation type="submission" date="2024-04" db="EMBL/GenBank/DDBJ databases">
        <authorList>
            <consortium name="Molecular Ecology Group"/>
        </authorList>
    </citation>
    <scope>NUCLEOTIDE SEQUENCE</scope>
</reference>
<evidence type="ECO:0000256" key="1">
    <source>
        <dbReference type="ARBA" id="ARBA00004141"/>
    </source>
</evidence>
<comment type="subcellular location">
    <subcellularLocation>
        <location evidence="1">Membrane</location>
        <topology evidence="1">Multi-pass membrane protein</topology>
    </subcellularLocation>
</comment>
<keyword evidence="5 12" id="KW-1133">Transmembrane helix</keyword>
<organism evidence="13 14">
    <name type="scientific">Lasius platythorax</name>
    <dbReference type="NCBI Taxonomy" id="488582"/>
    <lineage>
        <taxon>Eukaryota</taxon>
        <taxon>Metazoa</taxon>
        <taxon>Ecdysozoa</taxon>
        <taxon>Arthropoda</taxon>
        <taxon>Hexapoda</taxon>
        <taxon>Insecta</taxon>
        <taxon>Pterygota</taxon>
        <taxon>Neoptera</taxon>
        <taxon>Endopterygota</taxon>
        <taxon>Hymenoptera</taxon>
        <taxon>Apocrita</taxon>
        <taxon>Aculeata</taxon>
        <taxon>Formicoidea</taxon>
        <taxon>Formicidae</taxon>
        <taxon>Formicinae</taxon>
        <taxon>Lasius</taxon>
        <taxon>Lasius</taxon>
    </lineage>
</organism>
<dbReference type="EMBL" id="OZ034834">
    <property type="protein sequence ID" value="CAL1676389.1"/>
    <property type="molecule type" value="Genomic_DNA"/>
</dbReference>
<feature type="transmembrane region" description="Helical" evidence="12">
    <location>
        <begin position="46"/>
        <end position="65"/>
    </location>
</feature>
<keyword evidence="7" id="KW-0675">Receptor</keyword>
<feature type="transmembrane region" description="Helical" evidence="12">
    <location>
        <begin position="86"/>
        <end position="106"/>
    </location>
</feature>
<dbReference type="Proteomes" id="UP001497644">
    <property type="component" value="Chromosome 11"/>
</dbReference>
<gene>
    <name evidence="13" type="ORF">LPLAT_LOCUS2591</name>
</gene>
<evidence type="ECO:0000256" key="11">
    <source>
        <dbReference type="ARBA" id="ARBA00038679"/>
    </source>
</evidence>
<evidence type="ECO:0000256" key="3">
    <source>
        <dbReference type="ARBA" id="ARBA00022692"/>
    </source>
</evidence>
<keyword evidence="6 12" id="KW-0472">Membrane</keyword>
<evidence type="ECO:0000256" key="12">
    <source>
        <dbReference type="SAM" id="Phobius"/>
    </source>
</evidence>
<evidence type="ECO:0000256" key="8">
    <source>
        <dbReference type="ARBA" id="ARBA00023224"/>
    </source>
</evidence>
<dbReference type="PANTHER" id="PTHR21137:SF37">
    <property type="entry name" value="ODORANT RECEPTOR 46A, ISOFORM B-RELATED"/>
    <property type="match status" value="1"/>
</dbReference>
<evidence type="ECO:0000256" key="7">
    <source>
        <dbReference type="ARBA" id="ARBA00023170"/>
    </source>
</evidence>
<comment type="similarity">
    <text evidence="10">Belongs to the insect chemoreceptor superfamily. Heteromeric odorant receptor channel (TC 1.A.69) family. Or2a subfamily.</text>
</comment>
<evidence type="ECO:0000256" key="2">
    <source>
        <dbReference type="ARBA" id="ARBA00022606"/>
    </source>
</evidence>
<keyword evidence="14" id="KW-1185">Reference proteome</keyword>
<dbReference type="GO" id="GO:0005549">
    <property type="term" value="F:odorant binding"/>
    <property type="evidence" value="ECO:0007669"/>
    <property type="project" value="InterPro"/>
</dbReference>
<feature type="transmembrane region" description="Helical" evidence="12">
    <location>
        <begin position="195"/>
        <end position="214"/>
    </location>
</feature>
<evidence type="ECO:0000256" key="6">
    <source>
        <dbReference type="ARBA" id="ARBA00023136"/>
    </source>
</evidence>
<feature type="transmembrane region" description="Helical" evidence="12">
    <location>
        <begin position="112"/>
        <end position="132"/>
    </location>
</feature>
<protein>
    <submittedName>
        <fullName evidence="13">Uncharacterized protein</fullName>
    </submittedName>
</protein>
<evidence type="ECO:0000256" key="5">
    <source>
        <dbReference type="ARBA" id="ARBA00022989"/>
    </source>
</evidence>
<sequence>MLSLLVNHKNIVKLTDILTKEPCKPSRPNEMKIHYKFDKGIQLYTLHYATLGLVTCASITFISLLTDFGERKLTYRAWMPFEYSSTIVFCILYAHQLMGLIMAALLNVACDGLICGLLVHICCQFEILACRLRRIMLYSNTLRNCVRQHCNIFRFAFIVNATFRMVITIQLLISMLVVCFNLYQLTQLRIGARYIRLAMFMCCMLTQIFVYCWYGNEVKLKSRQFVDSIFQIEWLEMNKHLKQSLIIIMKRTTMPIEITSAYTISMNLDSFMGILKTSYSAYNLLQQME</sequence>
<keyword evidence="4" id="KW-0552">Olfaction</keyword>
<name>A0AAV2N9C5_9HYME</name>
<dbReference type="PANTHER" id="PTHR21137">
    <property type="entry name" value="ODORANT RECEPTOR"/>
    <property type="match status" value="1"/>
</dbReference>
<keyword evidence="3 12" id="KW-0812">Transmembrane</keyword>
<dbReference type="InterPro" id="IPR004117">
    <property type="entry name" value="7tm6_olfct_rcpt"/>
</dbReference>
<dbReference type="AlphaFoldDB" id="A0AAV2N9C5"/>
<evidence type="ECO:0000256" key="4">
    <source>
        <dbReference type="ARBA" id="ARBA00022725"/>
    </source>
</evidence>
<comment type="subunit">
    <text evidence="11">Interacts with Orco. Complexes exist early in the endomembrane system in olfactory sensory neurons (OSNs), coupling these complexes to the conserved ciliary trafficking pathway.</text>
</comment>
<comment type="function">
    <text evidence="9">Odorant receptor which mediates acceptance or avoidance behavior, depending on its substrates. The odorant receptor repertoire encodes a large collection of odor stimuli that vary widely in identity, intensity, and duration. May form a complex with Orco to form odorant-sensing units, providing sensitive and prolonged odorant signaling and calcium permeability.</text>
</comment>
<dbReference type="GO" id="GO:0005886">
    <property type="term" value="C:plasma membrane"/>
    <property type="evidence" value="ECO:0007669"/>
    <property type="project" value="TreeGrafter"/>
</dbReference>
<evidence type="ECO:0000313" key="14">
    <source>
        <dbReference type="Proteomes" id="UP001497644"/>
    </source>
</evidence>
<dbReference type="GO" id="GO:0007165">
    <property type="term" value="P:signal transduction"/>
    <property type="evidence" value="ECO:0007669"/>
    <property type="project" value="UniProtKB-KW"/>
</dbReference>